<dbReference type="PROSITE" id="PS50112">
    <property type="entry name" value="PAS"/>
    <property type="match status" value="1"/>
</dbReference>
<evidence type="ECO:0000256" key="3">
    <source>
        <dbReference type="ARBA" id="ARBA00022553"/>
    </source>
</evidence>
<feature type="domain" description="PAC" evidence="7">
    <location>
        <begin position="76"/>
        <end position="128"/>
    </location>
</feature>
<dbReference type="Pfam" id="PF01590">
    <property type="entry name" value="GAF"/>
    <property type="match status" value="1"/>
</dbReference>
<dbReference type="SMART" id="SM00065">
    <property type="entry name" value="GAF"/>
    <property type="match status" value="1"/>
</dbReference>
<dbReference type="SUPFAM" id="SSF55874">
    <property type="entry name" value="ATPase domain of HSP90 chaperone/DNA topoisomerase II/histidine kinase"/>
    <property type="match status" value="1"/>
</dbReference>
<feature type="domain" description="Histidine kinase" evidence="5">
    <location>
        <begin position="342"/>
        <end position="575"/>
    </location>
</feature>
<evidence type="ECO:0000313" key="9">
    <source>
        <dbReference type="Proteomes" id="UP000528322"/>
    </source>
</evidence>
<feature type="domain" description="PAS" evidence="6">
    <location>
        <begin position="8"/>
        <end position="48"/>
    </location>
</feature>
<dbReference type="AlphaFoldDB" id="A0A7W7Y339"/>
<dbReference type="Gene3D" id="1.10.287.130">
    <property type="match status" value="1"/>
</dbReference>
<dbReference type="InterPro" id="IPR000700">
    <property type="entry name" value="PAS-assoc_C"/>
</dbReference>
<sequence length="587" mass="66534">MTNPLINEQLLNSISQGVLVSDAEGQIRYINDAFTRITGWTRDEVLSQPCDFLDGPGTDPAAVQKIQHCLQEGTPYYGEIYHYRKGGLPFWDELYITPVLDDSQQVIQFISLHNDVTRRRQTTQTLSRRIRYESIIARMSNRLLVHRGGDPLSESLEYLLEASESDRVYIFLNFYHPEHGMCTRYAYEACAPGVTPELHNPDLQCVPFHVGFQRWAQELGAGRIISGAIQDFPASEQALLVPQGIQSILVIPLYSQGSWIGFIGLDDIQHERSWDTNDIRLLRTGAEVIGAYMEHREFQQELQKINEELEQRVQVEVQRRQASERALIGQSRIASMGEMVTAIAHHWRQPLNMIALQVQALHDLWHNPEARSDEEVGEITQRVMERVSDLSQTLENLQGFCRKNEPLQTRDLLNEVNAAINLFQTQFTDLDITIDLPDHYQKSATSPMAPIYPAAFRQALFNIFTNARDAIQMWRHEHQTNQPGLIKVKSWQDKQHACLSISDNGGGANADLEERLFEPFFTTKDIGRGDGVISGTGLGLYTVKQLIEGQMFGTVQLLNQPGKGLEVLLELPLSVQNPPAALQDQPQ</sequence>
<name>A0A7W7Y339_9BACT</name>
<evidence type="ECO:0000256" key="1">
    <source>
        <dbReference type="ARBA" id="ARBA00000085"/>
    </source>
</evidence>
<dbReference type="InterPro" id="IPR036097">
    <property type="entry name" value="HisK_dim/P_sf"/>
</dbReference>
<dbReference type="SUPFAM" id="SSF47384">
    <property type="entry name" value="Homodimeric domain of signal transducing histidine kinase"/>
    <property type="match status" value="1"/>
</dbReference>
<dbReference type="PANTHER" id="PTHR43065">
    <property type="entry name" value="SENSOR HISTIDINE KINASE"/>
    <property type="match status" value="1"/>
</dbReference>
<dbReference type="CDD" id="cd00130">
    <property type="entry name" value="PAS"/>
    <property type="match status" value="1"/>
</dbReference>
<dbReference type="SUPFAM" id="SSF55785">
    <property type="entry name" value="PYP-like sensor domain (PAS domain)"/>
    <property type="match status" value="1"/>
</dbReference>
<dbReference type="RefSeq" id="WP_183729356.1">
    <property type="nucleotide sequence ID" value="NZ_JACHID010000002.1"/>
</dbReference>
<evidence type="ECO:0000256" key="2">
    <source>
        <dbReference type="ARBA" id="ARBA00012438"/>
    </source>
</evidence>
<dbReference type="InterPro" id="IPR035965">
    <property type="entry name" value="PAS-like_dom_sf"/>
</dbReference>
<evidence type="ECO:0000259" key="7">
    <source>
        <dbReference type="PROSITE" id="PS50113"/>
    </source>
</evidence>
<dbReference type="NCBIfam" id="TIGR00229">
    <property type="entry name" value="sensory_box"/>
    <property type="match status" value="1"/>
</dbReference>
<dbReference type="Pfam" id="PF13426">
    <property type="entry name" value="PAS_9"/>
    <property type="match status" value="1"/>
</dbReference>
<dbReference type="SMART" id="SM00091">
    <property type="entry name" value="PAS"/>
    <property type="match status" value="1"/>
</dbReference>
<dbReference type="Pfam" id="PF02518">
    <property type="entry name" value="HATPase_c"/>
    <property type="match status" value="1"/>
</dbReference>
<dbReference type="InterPro" id="IPR003594">
    <property type="entry name" value="HATPase_dom"/>
</dbReference>
<feature type="coiled-coil region" evidence="4">
    <location>
        <begin position="292"/>
        <end position="326"/>
    </location>
</feature>
<dbReference type="GO" id="GO:0000155">
    <property type="term" value="F:phosphorelay sensor kinase activity"/>
    <property type="evidence" value="ECO:0007669"/>
    <property type="project" value="InterPro"/>
</dbReference>
<accession>A0A7W7Y339</accession>
<dbReference type="InterPro" id="IPR029016">
    <property type="entry name" value="GAF-like_dom_sf"/>
</dbReference>
<protein>
    <recommendedName>
        <fullName evidence="2">histidine kinase</fullName>
        <ecNumber evidence="2">2.7.13.3</ecNumber>
    </recommendedName>
</protein>
<dbReference type="InterPro" id="IPR004358">
    <property type="entry name" value="Sig_transdc_His_kin-like_C"/>
</dbReference>
<dbReference type="Gene3D" id="3.30.450.40">
    <property type="match status" value="1"/>
</dbReference>
<dbReference type="PRINTS" id="PR00344">
    <property type="entry name" value="BCTRLSENSOR"/>
</dbReference>
<evidence type="ECO:0000313" key="8">
    <source>
        <dbReference type="EMBL" id="MBB5021172.1"/>
    </source>
</evidence>
<dbReference type="Gene3D" id="3.30.450.20">
    <property type="entry name" value="PAS domain"/>
    <property type="match status" value="1"/>
</dbReference>
<evidence type="ECO:0000256" key="4">
    <source>
        <dbReference type="SAM" id="Coils"/>
    </source>
</evidence>
<dbReference type="PROSITE" id="PS50109">
    <property type="entry name" value="HIS_KIN"/>
    <property type="match status" value="1"/>
</dbReference>
<dbReference type="InterPro" id="IPR036890">
    <property type="entry name" value="HATPase_C_sf"/>
</dbReference>
<keyword evidence="4" id="KW-0175">Coiled coil</keyword>
<keyword evidence="3" id="KW-0597">Phosphoprotein</keyword>
<dbReference type="Proteomes" id="UP000528322">
    <property type="component" value="Unassembled WGS sequence"/>
</dbReference>
<dbReference type="Gene3D" id="3.30.565.10">
    <property type="entry name" value="Histidine kinase-like ATPase, C-terminal domain"/>
    <property type="match status" value="1"/>
</dbReference>
<dbReference type="SUPFAM" id="SSF55781">
    <property type="entry name" value="GAF domain-like"/>
    <property type="match status" value="1"/>
</dbReference>
<comment type="catalytic activity">
    <reaction evidence="1">
        <text>ATP + protein L-histidine = ADP + protein N-phospho-L-histidine.</text>
        <dbReference type="EC" id="2.7.13.3"/>
    </reaction>
</comment>
<proteinExistence type="predicted"/>
<dbReference type="InterPro" id="IPR003661">
    <property type="entry name" value="HisK_dim/P_dom"/>
</dbReference>
<dbReference type="InterPro" id="IPR003018">
    <property type="entry name" value="GAF"/>
</dbReference>
<keyword evidence="9" id="KW-1185">Reference proteome</keyword>
<dbReference type="InterPro" id="IPR005467">
    <property type="entry name" value="His_kinase_dom"/>
</dbReference>
<dbReference type="PROSITE" id="PS50113">
    <property type="entry name" value="PAC"/>
    <property type="match status" value="1"/>
</dbReference>
<dbReference type="EMBL" id="JACHID010000002">
    <property type="protein sequence ID" value="MBB5021172.1"/>
    <property type="molecule type" value="Genomic_DNA"/>
</dbReference>
<dbReference type="CDD" id="cd00082">
    <property type="entry name" value="HisKA"/>
    <property type="match status" value="1"/>
</dbReference>
<dbReference type="SMART" id="SM00387">
    <property type="entry name" value="HATPase_c"/>
    <property type="match status" value="1"/>
</dbReference>
<evidence type="ECO:0000259" key="5">
    <source>
        <dbReference type="PROSITE" id="PS50109"/>
    </source>
</evidence>
<dbReference type="InterPro" id="IPR000014">
    <property type="entry name" value="PAS"/>
</dbReference>
<dbReference type="EC" id="2.7.13.3" evidence="2"/>
<comment type="caution">
    <text evidence="8">The sequence shown here is derived from an EMBL/GenBank/DDBJ whole genome shotgun (WGS) entry which is preliminary data.</text>
</comment>
<gene>
    <name evidence="8" type="ORF">HNR37_000478</name>
</gene>
<organism evidence="8 9">
    <name type="scientific">Desulfurispira natronophila</name>
    <dbReference type="NCBI Taxonomy" id="682562"/>
    <lineage>
        <taxon>Bacteria</taxon>
        <taxon>Pseudomonadati</taxon>
        <taxon>Chrysiogenota</taxon>
        <taxon>Chrysiogenia</taxon>
        <taxon>Chrysiogenales</taxon>
        <taxon>Chrysiogenaceae</taxon>
        <taxon>Desulfurispira</taxon>
    </lineage>
</organism>
<reference evidence="8 9" key="1">
    <citation type="submission" date="2020-08" db="EMBL/GenBank/DDBJ databases">
        <title>Genomic Encyclopedia of Type Strains, Phase IV (KMG-IV): sequencing the most valuable type-strain genomes for metagenomic binning, comparative biology and taxonomic classification.</title>
        <authorList>
            <person name="Goeker M."/>
        </authorList>
    </citation>
    <scope>NUCLEOTIDE SEQUENCE [LARGE SCALE GENOMIC DNA]</scope>
    <source>
        <strain evidence="8 9">DSM 22071</strain>
    </source>
</reference>
<evidence type="ECO:0000259" key="6">
    <source>
        <dbReference type="PROSITE" id="PS50112"/>
    </source>
</evidence>